<sequence>MKNSSRIGVGIAGAVAGYIAVFVLFSILDFGNRADPITSGLLGLFFYSPIGAIAGAVLASWLVTRSGKDKDAGNGSAARNSLKSLGVVVLLCVAGIGIYIAYAYATATPWLNRNGNNPLLVFEVRFPAGVKVPATAQGITIELQTDLNTMPGEVTPAAFYRDGDQPVIAGEVELAFRTSHRQLAVNIQGQPSRVYPIDLTARAPHTPEFGTWRRLADGSEIRYRAKWPGKT</sequence>
<keyword evidence="1" id="KW-0472">Membrane</keyword>
<reference evidence="2 3" key="1">
    <citation type="journal article" date="2015" name="Stand. Genomic Sci.">
        <title>Genomic Encyclopedia of Bacterial and Archaeal Type Strains, Phase III: the genomes of soil and plant-associated and newly described type strains.</title>
        <authorList>
            <person name="Whitman W.B."/>
            <person name="Woyke T."/>
            <person name="Klenk H.P."/>
            <person name="Zhou Y."/>
            <person name="Lilburn T.G."/>
            <person name="Beck B.J."/>
            <person name="De Vos P."/>
            <person name="Vandamme P."/>
            <person name="Eisen J.A."/>
            <person name="Garrity G."/>
            <person name="Hugenholtz P."/>
            <person name="Kyrpides N.C."/>
        </authorList>
    </citation>
    <scope>NUCLEOTIDE SEQUENCE [LARGE SCALE GENOMIC DNA]</scope>
    <source>
        <strain evidence="2 3">CGMCC 1.10948</strain>
    </source>
</reference>
<dbReference type="AlphaFoldDB" id="A0A562RSK7"/>
<dbReference type="OrthoDB" id="8217211at2"/>
<keyword evidence="1" id="KW-1133">Transmembrane helix</keyword>
<accession>A0A562RSK7</accession>
<organism evidence="2 3">
    <name type="scientific">Bradyrhizobium huanghuaihaiense</name>
    <dbReference type="NCBI Taxonomy" id="990078"/>
    <lineage>
        <taxon>Bacteria</taxon>
        <taxon>Pseudomonadati</taxon>
        <taxon>Pseudomonadota</taxon>
        <taxon>Alphaproteobacteria</taxon>
        <taxon>Hyphomicrobiales</taxon>
        <taxon>Nitrobacteraceae</taxon>
        <taxon>Bradyrhizobium</taxon>
    </lineage>
</organism>
<dbReference type="Proteomes" id="UP000316291">
    <property type="component" value="Unassembled WGS sequence"/>
</dbReference>
<evidence type="ECO:0000313" key="3">
    <source>
        <dbReference type="Proteomes" id="UP000316291"/>
    </source>
</evidence>
<evidence type="ECO:0000313" key="2">
    <source>
        <dbReference type="EMBL" id="TWI72051.1"/>
    </source>
</evidence>
<evidence type="ECO:0000256" key="1">
    <source>
        <dbReference type="SAM" id="Phobius"/>
    </source>
</evidence>
<protein>
    <submittedName>
        <fullName evidence="2">Uncharacterized protein</fullName>
    </submittedName>
</protein>
<dbReference type="RefSeq" id="WP_018645582.1">
    <property type="nucleotide sequence ID" value="NZ_VLLA01000005.1"/>
</dbReference>
<feature type="transmembrane region" description="Helical" evidence="1">
    <location>
        <begin position="84"/>
        <end position="105"/>
    </location>
</feature>
<gene>
    <name evidence="2" type="ORF">IQ16_02726</name>
</gene>
<keyword evidence="1" id="KW-0812">Transmembrane</keyword>
<name>A0A562RSK7_9BRAD</name>
<feature type="transmembrane region" description="Helical" evidence="1">
    <location>
        <begin position="7"/>
        <end position="28"/>
    </location>
</feature>
<dbReference type="EMBL" id="VLLA01000005">
    <property type="protein sequence ID" value="TWI72051.1"/>
    <property type="molecule type" value="Genomic_DNA"/>
</dbReference>
<comment type="caution">
    <text evidence="2">The sequence shown here is derived from an EMBL/GenBank/DDBJ whole genome shotgun (WGS) entry which is preliminary data.</text>
</comment>
<keyword evidence="3" id="KW-1185">Reference proteome</keyword>
<proteinExistence type="predicted"/>
<feature type="transmembrane region" description="Helical" evidence="1">
    <location>
        <begin position="40"/>
        <end position="63"/>
    </location>
</feature>